<dbReference type="NCBIfam" id="NF033565">
    <property type="entry name" value="trans_MerF"/>
    <property type="match status" value="1"/>
</dbReference>
<feature type="transmembrane region" description="Helical" evidence="1">
    <location>
        <begin position="45"/>
        <end position="63"/>
    </location>
</feature>
<dbReference type="AlphaFoldDB" id="A0A317CR12"/>
<keyword evidence="3" id="KW-1185">Reference proteome</keyword>
<keyword evidence="1" id="KW-0472">Membrane</keyword>
<gene>
    <name evidence="2" type="primary">merF</name>
    <name evidence="2" type="ORF">DKW60_00010</name>
</gene>
<dbReference type="PROSITE" id="PS51257">
    <property type="entry name" value="PROKAR_LIPOPROTEIN"/>
    <property type="match status" value="1"/>
</dbReference>
<reference evidence="2 3" key="1">
    <citation type="submission" date="2018-05" db="EMBL/GenBank/DDBJ databases">
        <title>Leucothrix arctica sp. nov., isolated from Arctic seawater.</title>
        <authorList>
            <person name="Choi A."/>
            <person name="Baek K."/>
        </authorList>
    </citation>
    <scope>NUCLEOTIDE SEQUENCE [LARGE SCALE GENOMIC DNA]</scope>
    <source>
        <strain evidence="2 3">JCM 18388</strain>
    </source>
</reference>
<accession>A0A317CR12</accession>
<evidence type="ECO:0000313" key="3">
    <source>
        <dbReference type="Proteomes" id="UP000245539"/>
    </source>
</evidence>
<dbReference type="Pfam" id="PF11431">
    <property type="entry name" value="Transport_MerF"/>
    <property type="match status" value="1"/>
</dbReference>
<sequence length="71" mass="7540">MSKKLIYTGVIGAVLAAACCVTPLLPVTLTAVGLTGLLGVLYKDAVLLPAIGIFILIAGYGLWRQRQQQRQ</sequence>
<dbReference type="Gene3D" id="1.10.287.910">
    <property type="entry name" value="bacterial mercury transporter, merf"/>
    <property type="match status" value="1"/>
</dbReference>
<dbReference type="RefSeq" id="WP_109835609.1">
    <property type="nucleotide sequence ID" value="NZ_QGKM01000001.1"/>
</dbReference>
<keyword evidence="1" id="KW-0812">Transmembrane</keyword>
<feature type="transmembrane region" description="Helical" evidence="1">
    <location>
        <begin position="5"/>
        <end position="25"/>
    </location>
</feature>
<dbReference type="GO" id="GO:0016020">
    <property type="term" value="C:membrane"/>
    <property type="evidence" value="ECO:0007669"/>
    <property type="project" value="InterPro"/>
</dbReference>
<proteinExistence type="predicted"/>
<evidence type="ECO:0000256" key="1">
    <source>
        <dbReference type="SAM" id="Phobius"/>
    </source>
</evidence>
<name>A0A317CR12_9GAMM</name>
<keyword evidence="1" id="KW-1133">Transmembrane helix</keyword>
<dbReference type="EMBL" id="QGKM01000001">
    <property type="protein sequence ID" value="PWR00628.1"/>
    <property type="molecule type" value="Genomic_DNA"/>
</dbReference>
<comment type="caution">
    <text evidence="2">The sequence shown here is derived from an EMBL/GenBank/DDBJ whole genome shotgun (WGS) entry which is preliminary data.</text>
</comment>
<dbReference type="OrthoDB" id="574313at2"/>
<protein>
    <submittedName>
        <fullName evidence="2">Mercury resistance system transport protein MerF</fullName>
    </submittedName>
</protein>
<evidence type="ECO:0000313" key="2">
    <source>
        <dbReference type="EMBL" id="PWR00628.1"/>
    </source>
</evidence>
<dbReference type="InterPro" id="IPR021091">
    <property type="entry name" value="Mercury_ion_transport_MerF"/>
</dbReference>
<dbReference type="Proteomes" id="UP000245539">
    <property type="component" value="Unassembled WGS sequence"/>
</dbReference>
<organism evidence="2 3">
    <name type="scientific">Leucothrix pacifica</name>
    <dbReference type="NCBI Taxonomy" id="1247513"/>
    <lineage>
        <taxon>Bacteria</taxon>
        <taxon>Pseudomonadati</taxon>
        <taxon>Pseudomonadota</taxon>
        <taxon>Gammaproteobacteria</taxon>
        <taxon>Thiotrichales</taxon>
        <taxon>Thiotrichaceae</taxon>
        <taxon>Leucothrix</taxon>
    </lineage>
</organism>